<dbReference type="GO" id="GO:0016301">
    <property type="term" value="F:kinase activity"/>
    <property type="evidence" value="ECO:0007669"/>
    <property type="project" value="UniProtKB-KW"/>
</dbReference>
<evidence type="ECO:0000256" key="1">
    <source>
        <dbReference type="ARBA" id="ARBA00022614"/>
    </source>
</evidence>
<dbReference type="SUPFAM" id="SSF52058">
    <property type="entry name" value="L domain-like"/>
    <property type="match status" value="1"/>
</dbReference>
<reference evidence="3" key="1">
    <citation type="submission" date="2020-05" db="EMBL/GenBank/DDBJ databases">
        <title>Phylogenomic resolution of chytrid fungi.</title>
        <authorList>
            <person name="Stajich J.E."/>
            <person name="Amses K."/>
            <person name="Simmons R."/>
            <person name="Seto K."/>
            <person name="Myers J."/>
            <person name="Bonds A."/>
            <person name="Quandt C.A."/>
            <person name="Barry K."/>
            <person name="Liu P."/>
            <person name="Grigoriev I."/>
            <person name="Longcore J.E."/>
            <person name="James T.Y."/>
        </authorList>
    </citation>
    <scope>NUCLEOTIDE SEQUENCE</scope>
    <source>
        <strain evidence="3">JEL0513</strain>
    </source>
</reference>
<accession>A0AAD5XHA0</accession>
<dbReference type="Proteomes" id="UP001211907">
    <property type="component" value="Unassembled WGS sequence"/>
</dbReference>
<evidence type="ECO:0000313" key="4">
    <source>
        <dbReference type="Proteomes" id="UP001211907"/>
    </source>
</evidence>
<dbReference type="PANTHER" id="PTHR48051">
    <property type="match status" value="1"/>
</dbReference>
<dbReference type="InterPro" id="IPR032675">
    <property type="entry name" value="LRR_dom_sf"/>
</dbReference>
<evidence type="ECO:0000313" key="3">
    <source>
        <dbReference type="EMBL" id="KAJ3136337.1"/>
    </source>
</evidence>
<name>A0AAD5XHA0_9FUNG</name>
<evidence type="ECO:0000256" key="2">
    <source>
        <dbReference type="ARBA" id="ARBA00022737"/>
    </source>
</evidence>
<dbReference type="GO" id="GO:0005737">
    <property type="term" value="C:cytoplasm"/>
    <property type="evidence" value="ECO:0007669"/>
    <property type="project" value="TreeGrafter"/>
</dbReference>
<keyword evidence="3" id="KW-0808">Transferase</keyword>
<sequence>MHVDFGGLGLRVLSLRVRMDRQISAESSVQETWMNHATSLNISENKLACLPRAFASSLLALRFLDLSANLLAEFPSLLCQMPTIETLDVSRNFIHLLPDSLGVLSGSLKSFSVSENKITFIPSCFGHATTLQILKIEGNPIQWPPQEIINSIKPDGSSLDAVKLFLTSNSTVISPLVSKAATATFVETVEILFERQLMKEKSSCTDAIKSLLQASVTLHAIVTRINGSLRRILANGGSSSNNNFKRGSENLSLGVTEALRRSEATAEALEACVGLLAQDMLEIDPVSDNITTADDGIPRDTNSVDQSNLEWCAAGGRQNRIRQTVVDLASCLRDLVSALAEPTQPKISETLSSVSGANAMLKSAGSKVVLASNSNEIGVASQHDLHNNTIHAGIGIFNISESVLLLDFRIRRALLVDLYAVQIELFDAIKKLGEDRMAQSFPATTKTANSENVANDRESEWKFKKRKETLQIAEGVVNGTRETLEGLKITSEFNGNNTDLTGIRLKIEQALEKFLKAKSWIEGASSSDFYLFQSFGEEVISFVQAIADVALIIRNWSDTGYSFEKFKQSLKKTASAGKNLAELMIQNE</sequence>
<comment type="caution">
    <text evidence="3">The sequence shown here is derived from an EMBL/GenBank/DDBJ whole genome shotgun (WGS) entry which is preliminary data.</text>
</comment>
<dbReference type="EMBL" id="JADGJH010000142">
    <property type="protein sequence ID" value="KAJ3136337.1"/>
    <property type="molecule type" value="Genomic_DNA"/>
</dbReference>
<keyword evidence="1" id="KW-0433">Leucine-rich repeat</keyword>
<keyword evidence="4" id="KW-1185">Reference proteome</keyword>
<dbReference type="AlphaFoldDB" id="A0AAD5XHA0"/>
<gene>
    <name evidence="3" type="primary">LRRK2</name>
    <name evidence="3" type="ORF">HK100_001878</name>
</gene>
<dbReference type="PANTHER" id="PTHR48051:SF1">
    <property type="entry name" value="RAS SUPPRESSOR PROTEIN 1"/>
    <property type="match status" value="1"/>
</dbReference>
<dbReference type="InterPro" id="IPR050216">
    <property type="entry name" value="LRR_domain-containing"/>
</dbReference>
<dbReference type="Gene3D" id="3.80.10.10">
    <property type="entry name" value="Ribonuclease Inhibitor"/>
    <property type="match status" value="1"/>
</dbReference>
<protein>
    <submittedName>
        <fullName evidence="3">Leucine-rich repeat serine/threonine-protein kinase 2</fullName>
    </submittedName>
</protein>
<dbReference type="InterPro" id="IPR001611">
    <property type="entry name" value="Leu-rich_rpt"/>
</dbReference>
<keyword evidence="3" id="KW-0418">Kinase</keyword>
<dbReference type="PROSITE" id="PS51450">
    <property type="entry name" value="LRR"/>
    <property type="match status" value="1"/>
</dbReference>
<keyword evidence="2" id="KW-0677">Repeat</keyword>
<proteinExistence type="predicted"/>
<organism evidence="3 4">
    <name type="scientific">Physocladia obscura</name>
    <dbReference type="NCBI Taxonomy" id="109957"/>
    <lineage>
        <taxon>Eukaryota</taxon>
        <taxon>Fungi</taxon>
        <taxon>Fungi incertae sedis</taxon>
        <taxon>Chytridiomycota</taxon>
        <taxon>Chytridiomycota incertae sedis</taxon>
        <taxon>Chytridiomycetes</taxon>
        <taxon>Chytridiales</taxon>
        <taxon>Chytriomycetaceae</taxon>
        <taxon>Physocladia</taxon>
    </lineage>
</organism>